<evidence type="ECO:0000313" key="1">
    <source>
        <dbReference type="EMBL" id="QBJ00244.1"/>
    </source>
</evidence>
<evidence type="ECO:0000313" key="2">
    <source>
        <dbReference type="Proteomes" id="UP000293430"/>
    </source>
</evidence>
<gene>
    <name evidence="1" type="primary">56</name>
    <name evidence="1" type="ORF">SEA_PHARAOH_56</name>
</gene>
<accession>A0A481W267</accession>
<sequence length="50" mass="5750">MDKPKYYRIDVVVRAEIPEDTDALATYVQRRLEEALLTVPGEVAVYEVSH</sequence>
<dbReference type="RefSeq" id="YP_010061582.1">
    <property type="nucleotide sequence ID" value="NC_054784.1"/>
</dbReference>
<protein>
    <submittedName>
        <fullName evidence="1">Uncharacterized protein</fullName>
    </submittedName>
</protein>
<dbReference type="KEGG" id="vg:64871227"/>
<name>A0A481W267_9CAUD</name>
<reference evidence="1 2" key="1">
    <citation type="submission" date="2019-02" db="EMBL/GenBank/DDBJ databases">
        <authorList>
            <person name="Liuzzo S."/>
            <person name="Smith M.A."/>
            <person name="Garlena R.A."/>
            <person name="Russell D.A."/>
            <person name="Pope W.H."/>
            <person name="Jacobs-Sera D."/>
            <person name="Hatfull G.F."/>
        </authorList>
    </citation>
    <scope>NUCLEOTIDE SEQUENCE [LARGE SCALE GENOMIC DNA]</scope>
</reference>
<keyword evidence="2" id="KW-1185">Reference proteome</keyword>
<proteinExistence type="predicted"/>
<dbReference type="Proteomes" id="UP000293430">
    <property type="component" value="Segment"/>
</dbReference>
<dbReference type="GeneID" id="64871227"/>
<organism evidence="1 2">
    <name type="scientific">Mycobacterium phage Pharaoh</name>
    <dbReference type="NCBI Taxonomy" id="2530140"/>
    <lineage>
        <taxon>Viruses</taxon>
        <taxon>Duplodnaviria</taxon>
        <taxon>Heunggongvirae</taxon>
        <taxon>Uroviricota</taxon>
        <taxon>Caudoviricetes</taxon>
        <taxon>Pharaohvirus</taxon>
        <taxon>Pharaohvirus pharaoh</taxon>
    </lineage>
</organism>
<dbReference type="EMBL" id="MK524530">
    <property type="protein sequence ID" value="QBJ00244.1"/>
    <property type="molecule type" value="Genomic_DNA"/>
</dbReference>